<dbReference type="OrthoDB" id="434647at2759"/>
<dbReference type="InterPro" id="IPR013087">
    <property type="entry name" value="Znf_C2H2_type"/>
</dbReference>
<organism evidence="3 4">
    <name type="scientific">Leptobrachium leishanense</name>
    <name type="common">Leishan spiny toad</name>
    <dbReference type="NCBI Taxonomy" id="445787"/>
    <lineage>
        <taxon>Eukaryota</taxon>
        <taxon>Metazoa</taxon>
        <taxon>Chordata</taxon>
        <taxon>Craniata</taxon>
        <taxon>Vertebrata</taxon>
        <taxon>Euteleostomi</taxon>
        <taxon>Amphibia</taxon>
        <taxon>Batrachia</taxon>
        <taxon>Anura</taxon>
        <taxon>Pelobatoidea</taxon>
        <taxon>Megophryidae</taxon>
        <taxon>Leptobrachium</taxon>
    </lineage>
</organism>
<dbReference type="Pfam" id="PF12874">
    <property type="entry name" value="zf-met"/>
    <property type="match status" value="1"/>
</dbReference>
<feature type="domain" description="C2H2-type" evidence="2">
    <location>
        <begin position="92"/>
        <end position="114"/>
    </location>
</feature>
<dbReference type="Gene3D" id="3.30.160.60">
    <property type="entry name" value="Classic Zinc Finger"/>
    <property type="match status" value="1"/>
</dbReference>
<dbReference type="GeneTree" id="ENSGT00940000155611"/>
<dbReference type="Ensembl" id="ENSLLET00000049789.1">
    <property type="protein sequence ID" value="ENSLLEP00000047908.1"/>
    <property type="gene ID" value="ENSLLEG00000030245.1"/>
</dbReference>
<accession>A0A8C5RA86</accession>
<protein>
    <recommendedName>
        <fullName evidence="2">C2H2-type domain-containing protein</fullName>
    </recommendedName>
</protein>
<reference evidence="3" key="2">
    <citation type="submission" date="2025-09" db="UniProtKB">
        <authorList>
            <consortium name="Ensembl"/>
        </authorList>
    </citation>
    <scope>IDENTIFICATION</scope>
</reference>
<proteinExistence type="predicted"/>
<reference evidence="3" key="1">
    <citation type="submission" date="2025-08" db="UniProtKB">
        <authorList>
            <consortium name="Ensembl"/>
        </authorList>
    </citation>
    <scope>IDENTIFICATION</scope>
</reference>
<name>A0A8C5RA86_9ANUR</name>
<evidence type="ECO:0000256" key="1">
    <source>
        <dbReference type="SAM" id="MobiDB-lite"/>
    </source>
</evidence>
<evidence type="ECO:0000313" key="4">
    <source>
        <dbReference type="Proteomes" id="UP000694569"/>
    </source>
</evidence>
<evidence type="ECO:0000313" key="3">
    <source>
        <dbReference type="Ensembl" id="ENSLLEP00000047908.1"/>
    </source>
</evidence>
<dbReference type="InterPro" id="IPR036236">
    <property type="entry name" value="Znf_C2H2_sf"/>
</dbReference>
<sequence length="190" mass="21815">MRVPQRCSFNTGEWKPRQQHQQSERLQLHRATRLCACSGPAMKRPLSPDHLSENGKMNTAMFLRCFEEKVTWNDRTDYQFSNEKKRILFSLCEVCNIQLNSAAQAQIHYNGKSHLKRMKQLNNGKIPTNTSSGPLLLSNSSVFFRTITQGGTEHWNTDRFLPPQSIIANERLFLSAQLIRITLLLLAVLS</sequence>
<dbReference type="SUPFAM" id="SSF57667">
    <property type="entry name" value="beta-beta-alpha zinc fingers"/>
    <property type="match status" value="1"/>
</dbReference>
<dbReference type="Proteomes" id="UP000694569">
    <property type="component" value="Unplaced"/>
</dbReference>
<feature type="region of interest" description="Disordered" evidence="1">
    <location>
        <begin position="1"/>
        <end position="21"/>
    </location>
</feature>
<dbReference type="AlphaFoldDB" id="A0A8C5RA86"/>
<keyword evidence="4" id="KW-1185">Reference proteome</keyword>
<dbReference type="FunFam" id="3.30.160.60:FF:001042">
    <property type="entry name" value="zinc finger protein 385B isoform X1"/>
    <property type="match status" value="1"/>
</dbReference>
<evidence type="ECO:0000259" key="2">
    <source>
        <dbReference type="Pfam" id="PF12874"/>
    </source>
</evidence>